<evidence type="ECO:0000313" key="2">
    <source>
        <dbReference type="Proteomes" id="UP001152302"/>
    </source>
</evidence>
<dbReference type="RefSeq" id="WP_277580660.1">
    <property type="nucleotide sequence ID" value="NZ_JAMBPV010000002.1"/>
</dbReference>
<dbReference type="AlphaFoldDB" id="A0A9X4L7L9"/>
<organism evidence="1 2">
    <name type="scientific">Staphylococcus equorum</name>
    <dbReference type="NCBI Taxonomy" id="246432"/>
    <lineage>
        <taxon>Bacteria</taxon>
        <taxon>Bacillati</taxon>
        <taxon>Bacillota</taxon>
        <taxon>Bacilli</taxon>
        <taxon>Bacillales</taxon>
        <taxon>Staphylococcaceae</taxon>
        <taxon>Staphylococcus</taxon>
    </lineage>
</organism>
<dbReference type="InterPro" id="IPR012349">
    <property type="entry name" value="Split_barrel_FMN-bd"/>
</dbReference>
<accession>A0A9X4L7L9</accession>
<name>A0A9X4L7L9_9STAP</name>
<proteinExistence type="predicted"/>
<reference evidence="1" key="1">
    <citation type="submission" date="2022-05" db="EMBL/GenBank/DDBJ databases">
        <title>Comparative genomics of Staphylococcus equorum isolates.</title>
        <authorList>
            <person name="Luelf R.H."/>
        </authorList>
    </citation>
    <scope>NUCLEOTIDE SEQUENCE</scope>
    <source>
        <strain evidence="1">TMW 2.2343</strain>
    </source>
</reference>
<comment type="caution">
    <text evidence="1">The sequence shown here is derived from an EMBL/GenBank/DDBJ whole genome shotgun (WGS) entry which is preliminary data.</text>
</comment>
<gene>
    <name evidence="1" type="ORF">M4L21_04090</name>
</gene>
<sequence>MKIPEQIKSLLDGKYLDEKKDVAMMLQSITNEGYPHTAMVSVGEVVATDSEHIRIALWPNTQTANSLSEIGKASLVIVHNNKVFYFELDTKLLLSISNEKFSRIGFDAFTKNVKEDRAKYADITSGITVEIHGFEEVLKRWKITISELLSV</sequence>
<dbReference type="Proteomes" id="UP001152302">
    <property type="component" value="Unassembled WGS sequence"/>
</dbReference>
<evidence type="ECO:0000313" key="1">
    <source>
        <dbReference type="EMBL" id="MDG0858500.1"/>
    </source>
</evidence>
<dbReference type="Gene3D" id="2.30.110.10">
    <property type="entry name" value="Electron Transport, Fmn-binding Protein, Chain A"/>
    <property type="match status" value="1"/>
</dbReference>
<protein>
    <submittedName>
        <fullName evidence="1">Pyridoxamine 5'-phosphate oxidase family protein</fullName>
    </submittedName>
</protein>
<dbReference type="EMBL" id="JAMBPX010000002">
    <property type="protein sequence ID" value="MDG0858500.1"/>
    <property type="molecule type" value="Genomic_DNA"/>
</dbReference>